<protein>
    <submittedName>
        <fullName evidence="1">Si:ch211-245h14.1</fullName>
    </submittedName>
</protein>
<dbReference type="Ensembl" id="ENSLOCT00000020773.1">
    <property type="protein sequence ID" value="ENSLOCP00000020737.1"/>
    <property type="gene ID" value="ENSLOCG00000016777.1"/>
</dbReference>
<dbReference type="OMA" id="QANIMEY"/>
<reference evidence="2" key="1">
    <citation type="submission" date="2011-12" db="EMBL/GenBank/DDBJ databases">
        <title>The Draft Genome of Lepisosteus oculatus.</title>
        <authorList>
            <consortium name="The Broad Institute Genome Assembly &amp; Analysis Group"/>
            <consortium name="Computational R&amp;D Group"/>
            <consortium name="and Sequencing Platform"/>
            <person name="Di Palma F."/>
            <person name="Alfoldi J."/>
            <person name="Johnson J."/>
            <person name="Berlin A."/>
            <person name="Gnerre S."/>
            <person name="Jaffe D."/>
            <person name="MacCallum I."/>
            <person name="Young S."/>
            <person name="Walker B.J."/>
            <person name="Lander E.S."/>
            <person name="Lindblad-Toh K."/>
        </authorList>
    </citation>
    <scope>NUCLEOTIDE SEQUENCE [LARGE SCALE GENOMIC DNA]</scope>
</reference>
<dbReference type="Bgee" id="ENSLOCG00000016777">
    <property type="expression patterns" value="Expressed in brain and 9 other cell types or tissues"/>
</dbReference>
<dbReference type="InParanoid" id="W5NJC8"/>
<evidence type="ECO:0000313" key="1">
    <source>
        <dbReference type="Ensembl" id="ENSLOCP00000020737.1"/>
    </source>
</evidence>
<accession>W5NJC8</accession>
<reference evidence="1" key="2">
    <citation type="submission" date="2025-08" db="UniProtKB">
        <authorList>
            <consortium name="Ensembl"/>
        </authorList>
    </citation>
    <scope>IDENTIFICATION</scope>
</reference>
<dbReference type="HOGENOM" id="CLU_1071763_0_0_1"/>
<keyword evidence="2" id="KW-1185">Reference proteome</keyword>
<dbReference type="AlphaFoldDB" id="W5NJC8"/>
<dbReference type="PANTHER" id="PTHR34488">
    <property type="entry name" value="SI:CH211-245H14.1-RELATED"/>
    <property type="match status" value="1"/>
</dbReference>
<evidence type="ECO:0000313" key="2">
    <source>
        <dbReference type="Proteomes" id="UP000018468"/>
    </source>
</evidence>
<reference evidence="1" key="3">
    <citation type="submission" date="2025-09" db="UniProtKB">
        <authorList>
            <consortium name="Ensembl"/>
        </authorList>
    </citation>
    <scope>IDENTIFICATION</scope>
</reference>
<organism evidence="1 2">
    <name type="scientific">Lepisosteus oculatus</name>
    <name type="common">Spotted gar</name>
    <dbReference type="NCBI Taxonomy" id="7918"/>
    <lineage>
        <taxon>Eukaryota</taxon>
        <taxon>Metazoa</taxon>
        <taxon>Chordata</taxon>
        <taxon>Craniata</taxon>
        <taxon>Vertebrata</taxon>
        <taxon>Euteleostomi</taxon>
        <taxon>Actinopterygii</taxon>
        <taxon>Neopterygii</taxon>
        <taxon>Holostei</taxon>
        <taxon>Semionotiformes</taxon>
        <taxon>Lepisosteidae</taxon>
        <taxon>Lepisosteus</taxon>
    </lineage>
</organism>
<dbReference type="PANTHER" id="PTHR34488:SF1">
    <property type="entry name" value="SI:CH211-245H14.1-RELATED"/>
    <property type="match status" value="1"/>
</dbReference>
<dbReference type="EMBL" id="AHAT01033806">
    <property type="status" value="NOT_ANNOTATED_CDS"/>
    <property type="molecule type" value="Genomic_DNA"/>
</dbReference>
<name>W5NJC8_LEPOC</name>
<dbReference type="Proteomes" id="UP000018468">
    <property type="component" value="Linkage group LG1"/>
</dbReference>
<dbReference type="GeneTree" id="ENSGT01110000267317"/>
<dbReference type="eggNOG" id="ENOG502S8DC">
    <property type="taxonomic scope" value="Eukaryota"/>
</dbReference>
<proteinExistence type="predicted"/>
<sequence>EAEIDDTQLLTLTRQDLNELLPGPTNFQIRRKIMDFITASKVVDSEDGITTEKGDVSWTQASNASDTFIKDVLHNYLLVLKDMEVQLRSVLDFLQQHIHQLDRLGQCDPMQLDEKKHRDEKPNKGQLNACHDCNQSQVDPWTPPPNSEIRMHFLSCVFIHKLSQHLTNFAIRVLTKGYENTSGNAVLVFCPVHSRVGADIEEATKKIPTNKNAVLVVMHHTHDPNRVLSESSRLVNRTNIVETVDCLFHETVGLLECEVNTQAIVKVSSALQKYL</sequence>